<dbReference type="Proteomes" id="UP001160625">
    <property type="component" value="Unassembled WGS sequence"/>
</dbReference>
<comment type="caution">
    <text evidence="3">The sequence shown here is derived from an EMBL/GenBank/DDBJ whole genome shotgun (WGS) entry which is preliminary data.</text>
</comment>
<organism evidence="3 4">
    <name type="scientific">Sphingomonas oryzagri</name>
    <dbReference type="NCBI Taxonomy" id="3042314"/>
    <lineage>
        <taxon>Bacteria</taxon>
        <taxon>Pseudomonadati</taxon>
        <taxon>Pseudomonadota</taxon>
        <taxon>Alphaproteobacteria</taxon>
        <taxon>Sphingomonadales</taxon>
        <taxon>Sphingomonadaceae</taxon>
        <taxon>Sphingomonas</taxon>
    </lineage>
</organism>
<accession>A0ABT6MX70</accession>
<dbReference type="PANTHER" id="PTHR34477:SF1">
    <property type="entry name" value="UPF0213 PROTEIN YHBQ"/>
    <property type="match status" value="1"/>
</dbReference>
<evidence type="ECO:0000313" key="4">
    <source>
        <dbReference type="Proteomes" id="UP001160625"/>
    </source>
</evidence>
<dbReference type="PROSITE" id="PS50164">
    <property type="entry name" value="GIY_YIG"/>
    <property type="match status" value="1"/>
</dbReference>
<feature type="domain" description="GIY-YIG" evidence="2">
    <location>
        <begin position="1"/>
        <end position="70"/>
    </location>
</feature>
<comment type="similarity">
    <text evidence="1">Belongs to the UPF0213 family.</text>
</comment>
<gene>
    <name evidence="3" type="ORF">QGN17_02495</name>
</gene>
<evidence type="ECO:0000259" key="2">
    <source>
        <dbReference type="PROSITE" id="PS50164"/>
    </source>
</evidence>
<dbReference type="Pfam" id="PF01541">
    <property type="entry name" value="GIY-YIG"/>
    <property type="match status" value="1"/>
</dbReference>
<dbReference type="InterPro" id="IPR050190">
    <property type="entry name" value="UPF0213_domain"/>
</dbReference>
<name>A0ABT6MX70_9SPHN</name>
<dbReference type="PANTHER" id="PTHR34477">
    <property type="entry name" value="UPF0213 PROTEIN YHBQ"/>
    <property type="match status" value="1"/>
</dbReference>
<proteinExistence type="inferred from homology"/>
<dbReference type="InterPro" id="IPR035901">
    <property type="entry name" value="GIY-YIG_endonuc_sf"/>
</dbReference>
<keyword evidence="4" id="KW-1185">Reference proteome</keyword>
<sequence length="133" mass="14450">MLRCADGRYYVGHTDALEARVAQHEAGKGSDFTARRRPVMLVWSEAFSTRAEALAAERQVKGWSRAKKEALIAGDWKRVSELAVSREARPSTSLRTNGFFEASVQSGGGEAGHINTVRPELVEGRAPNAAPTP</sequence>
<dbReference type="Gene3D" id="3.40.1440.10">
    <property type="entry name" value="GIY-YIG endonuclease"/>
    <property type="match status" value="1"/>
</dbReference>
<dbReference type="SUPFAM" id="SSF82771">
    <property type="entry name" value="GIY-YIG endonuclease"/>
    <property type="match status" value="1"/>
</dbReference>
<protein>
    <submittedName>
        <fullName evidence="3">GIY-YIG nuclease family protein</fullName>
    </submittedName>
</protein>
<reference evidence="3" key="1">
    <citation type="submission" date="2023-04" db="EMBL/GenBank/DDBJ databases">
        <title>Sphingomonas sp. MAHUQ-71 isolated from rice field.</title>
        <authorList>
            <person name="Huq M.A."/>
        </authorList>
    </citation>
    <scope>NUCLEOTIDE SEQUENCE</scope>
    <source>
        <strain evidence="3">MAHUQ-71</strain>
    </source>
</reference>
<dbReference type="InterPro" id="IPR000305">
    <property type="entry name" value="GIY-YIG_endonuc"/>
</dbReference>
<dbReference type="CDD" id="cd10456">
    <property type="entry name" value="GIY-YIG_UPF0213"/>
    <property type="match status" value="1"/>
</dbReference>
<dbReference type="EMBL" id="JARYGZ010000001">
    <property type="protein sequence ID" value="MDH7637591.1"/>
    <property type="molecule type" value="Genomic_DNA"/>
</dbReference>
<evidence type="ECO:0000256" key="1">
    <source>
        <dbReference type="ARBA" id="ARBA00007435"/>
    </source>
</evidence>
<dbReference type="RefSeq" id="WP_281045128.1">
    <property type="nucleotide sequence ID" value="NZ_JARYGZ010000001.1"/>
</dbReference>
<evidence type="ECO:0000313" key="3">
    <source>
        <dbReference type="EMBL" id="MDH7637591.1"/>
    </source>
</evidence>